<dbReference type="Proteomes" id="UP001289135">
    <property type="component" value="Unassembled WGS sequence"/>
</dbReference>
<evidence type="ECO:0000256" key="3">
    <source>
        <dbReference type="ARBA" id="ARBA00023274"/>
    </source>
</evidence>
<evidence type="ECO:0000256" key="2">
    <source>
        <dbReference type="ARBA" id="ARBA00022980"/>
    </source>
</evidence>
<name>A0AAE5AHJ0_9RICK</name>
<keyword evidence="2 6" id="KW-0689">Ribosomal protein</keyword>
<protein>
    <recommendedName>
        <fullName evidence="4">50S ribosomal protein L5</fullName>
    </recommendedName>
</protein>
<accession>A0AAE5AHJ0</accession>
<dbReference type="EMBL" id="JARGYU010000001">
    <property type="protein sequence ID" value="MDZ5761178.1"/>
    <property type="molecule type" value="Genomic_DNA"/>
</dbReference>
<dbReference type="GO" id="GO:0003735">
    <property type="term" value="F:structural constituent of ribosome"/>
    <property type="evidence" value="ECO:0007669"/>
    <property type="project" value="InterPro"/>
</dbReference>
<dbReference type="RefSeq" id="WP_322498597.1">
    <property type="nucleotide sequence ID" value="NZ_JARGYU010000001.1"/>
</dbReference>
<keyword evidence="3" id="KW-0687">Ribonucleoprotein</keyword>
<dbReference type="Pfam" id="PF00673">
    <property type="entry name" value="Ribosomal_L5_C"/>
    <property type="match status" value="1"/>
</dbReference>
<dbReference type="GO" id="GO:0005840">
    <property type="term" value="C:ribosome"/>
    <property type="evidence" value="ECO:0007669"/>
    <property type="project" value="UniProtKB-KW"/>
</dbReference>
<reference evidence="6" key="1">
    <citation type="submission" date="2023-02" db="EMBL/GenBank/DDBJ databases">
        <title>Host association and intracellularity evolved multiple times independently in the Rickettsiales.</title>
        <authorList>
            <person name="Castelli M."/>
            <person name="Nardi T."/>
            <person name="Gammuto L."/>
            <person name="Bellinzona G."/>
            <person name="Sabaneyeva E."/>
            <person name="Potekhin A."/>
            <person name="Serra V."/>
            <person name="Petroni G."/>
            <person name="Sassera D."/>
        </authorList>
    </citation>
    <scope>NUCLEOTIDE SEQUENCE</scope>
    <source>
        <strain evidence="6">USBL-36I1</strain>
    </source>
</reference>
<dbReference type="InterPro" id="IPR031309">
    <property type="entry name" value="Ribosomal_uL5_C"/>
</dbReference>
<dbReference type="InterPro" id="IPR002132">
    <property type="entry name" value="Ribosomal_uL5"/>
</dbReference>
<gene>
    <name evidence="6" type="ORF">Lyticum_00345</name>
</gene>
<feature type="domain" description="Large ribosomal subunit protein uL5 C-terminal" evidence="5">
    <location>
        <begin position="60"/>
        <end position="153"/>
    </location>
</feature>
<proteinExistence type="inferred from homology"/>
<evidence type="ECO:0000313" key="6">
    <source>
        <dbReference type="EMBL" id="MDZ5761178.1"/>
    </source>
</evidence>
<dbReference type="AlphaFoldDB" id="A0AAE5AHJ0"/>
<dbReference type="PANTHER" id="PTHR11994">
    <property type="entry name" value="60S RIBOSOMAL PROTEIN L11-RELATED"/>
    <property type="match status" value="1"/>
</dbReference>
<comment type="similarity">
    <text evidence="1">Belongs to the universal ribosomal protein uL5 family.</text>
</comment>
<evidence type="ECO:0000313" key="7">
    <source>
        <dbReference type="Proteomes" id="UP001289135"/>
    </source>
</evidence>
<evidence type="ECO:0000256" key="1">
    <source>
        <dbReference type="ARBA" id="ARBA00008553"/>
    </source>
</evidence>
<dbReference type="SUPFAM" id="SSF55282">
    <property type="entry name" value="RL5-like"/>
    <property type="match status" value="1"/>
</dbReference>
<comment type="caution">
    <text evidence="6">The sequence shown here is derived from an EMBL/GenBank/DDBJ whole genome shotgun (WGS) entry which is preliminary data.</text>
</comment>
<keyword evidence="7" id="KW-1185">Reference proteome</keyword>
<dbReference type="InterPro" id="IPR020929">
    <property type="entry name" value="Ribosomal_uL5_CS"/>
</dbReference>
<sequence>MLNLKDSDLTPSSHSTKLSKLYYVVLSGDYEDLYLISGQRPLRTIAKKSISTFRIFKGQKVGAKVTLRNKIMWSFVKRFINVALLRERNFLGFNEKSITKNAFSCGFSDVTIFPEVDDARSSINETRGINITMVFRSDSRQSTISLLSEMGIPIRKI</sequence>
<dbReference type="PROSITE" id="PS00358">
    <property type="entry name" value="RIBOSOMAL_L5"/>
    <property type="match status" value="1"/>
</dbReference>
<evidence type="ECO:0000259" key="5">
    <source>
        <dbReference type="Pfam" id="PF00673"/>
    </source>
</evidence>
<dbReference type="InterPro" id="IPR022803">
    <property type="entry name" value="Ribosomal_uL5_dom_sf"/>
</dbReference>
<dbReference type="GO" id="GO:1990904">
    <property type="term" value="C:ribonucleoprotein complex"/>
    <property type="evidence" value="ECO:0007669"/>
    <property type="project" value="UniProtKB-KW"/>
</dbReference>
<dbReference type="GO" id="GO:0006412">
    <property type="term" value="P:translation"/>
    <property type="evidence" value="ECO:0007669"/>
    <property type="project" value="InterPro"/>
</dbReference>
<dbReference type="Gene3D" id="3.30.1440.10">
    <property type="match status" value="1"/>
</dbReference>
<organism evidence="6 7">
    <name type="scientific">Lyticum sinuosum</name>
    <dbReference type="NCBI Taxonomy" id="1332059"/>
    <lineage>
        <taxon>Bacteria</taxon>
        <taxon>Pseudomonadati</taxon>
        <taxon>Pseudomonadota</taxon>
        <taxon>Alphaproteobacteria</taxon>
        <taxon>Rickettsiales</taxon>
        <taxon>Lyticum</taxon>
    </lineage>
</organism>
<evidence type="ECO:0000256" key="4">
    <source>
        <dbReference type="ARBA" id="ARBA00035461"/>
    </source>
</evidence>